<name>A0ABV8YBH2_9DEIO</name>
<gene>
    <name evidence="1" type="ORF">ACFO0P_15860</name>
</gene>
<organism evidence="1 2">
    <name type="scientific">Deinococcus sonorensis</name>
    <dbReference type="NCBI Taxonomy" id="309891"/>
    <lineage>
        <taxon>Bacteria</taxon>
        <taxon>Thermotogati</taxon>
        <taxon>Deinococcota</taxon>
        <taxon>Deinococci</taxon>
        <taxon>Deinococcales</taxon>
        <taxon>Deinococcaceae</taxon>
        <taxon>Deinococcus</taxon>
    </lineage>
</organism>
<sequence>MSERIPFATLSWGALLAGWRRDAVPLDQLVNKALQLIDHASPAELVPVSDLLTLSPQASTGDVDDILAQLTRLENLPPVLSQREWRVAELAALLTTIVPERDDPDGSQVTRELTDFWDAHDHPADVPLAEYLFLVEQSYGAEQREYVIEEHARWVEREQRVVTTLIQLWREGHRAAVQTLLEGEVWAQTYAKQRFERADMERRALERALGDNAFSLVLRDIERINSSLMSGVELERERKAQAAHIRGSWLGIVED</sequence>
<proteinExistence type="predicted"/>
<dbReference type="RefSeq" id="WP_380129967.1">
    <property type="nucleotide sequence ID" value="NZ_JBHSEG010000008.1"/>
</dbReference>
<comment type="caution">
    <text evidence="1">The sequence shown here is derived from an EMBL/GenBank/DDBJ whole genome shotgun (WGS) entry which is preliminary data.</text>
</comment>
<dbReference type="Proteomes" id="UP001595939">
    <property type="component" value="Unassembled WGS sequence"/>
</dbReference>
<protein>
    <submittedName>
        <fullName evidence="1">Uncharacterized protein</fullName>
    </submittedName>
</protein>
<dbReference type="EMBL" id="JBHSEG010000008">
    <property type="protein sequence ID" value="MFC4455253.1"/>
    <property type="molecule type" value="Genomic_DNA"/>
</dbReference>
<evidence type="ECO:0000313" key="2">
    <source>
        <dbReference type="Proteomes" id="UP001595939"/>
    </source>
</evidence>
<accession>A0ABV8YBH2</accession>
<reference evidence="2" key="1">
    <citation type="journal article" date="2019" name="Int. J. Syst. Evol. Microbiol.">
        <title>The Global Catalogue of Microorganisms (GCM) 10K type strain sequencing project: providing services to taxonomists for standard genome sequencing and annotation.</title>
        <authorList>
            <consortium name="The Broad Institute Genomics Platform"/>
            <consortium name="The Broad Institute Genome Sequencing Center for Infectious Disease"/>
            <person name="Wu L."/>
            <person name="Ma J."/>
        </authorList>
    </citation>
    <scope>NUCLEOTIDE SEQUENCE [LARGE SCALE GENOMIC DNA]</scope>
    <source>
        <strain evidence="2">CCUG 39970</strain>
    </source>
</reference>
<keyword evidence="2" id="KW-1185">Reference proteome</keyword>
<evidence type="ECO:0000313" key="1">
    <source>
        <dbReference type="EMBL" id="MFC4455253.1"/>
    </source>
</evidence>